<feature type="chain" id="PRO_5032607915" description="PepSY domain-containing protein" evidence="1">
    <location>
        <begin position="20"/>
        <end position="87"/>
    </location>
</feature>
<evidence type="ECO:0000259" key="2">
    <source>
        <dbReference type="Pfam" id="PF13670"/>
    </source>
</evidence>
<comment type="caution">
    <text evidence="3">The sequence shown here is derived from an EMBL/GenBank/DDBJ whole genome shotgun (WGS) entry which is preliminary data.</text>
</comment>
<accession>A0A840MSL5</accession>
<dbReference type="EMBL" id="JACHHY010000016">
    <property type="protein sequence ID" value="MBB5019396.1"/>
    <property type="molecule type" value="Genomic_DNA"/>
</dbReference>
<sequence length="87" mass="9838">MKVVLAIATMIIPMQITLAADHDHTPCTKEPESKWQPFSAAAKKVEDMGNTIKAAEVHHKCYEFRGKSKDGKRFELTLDPMTLEPRK</sequence>
<evidence type="ECO:0000313" key="3">
    <source>
        <dbReference type="EMBL" id="MBB5019396.1"/>
    </source>
</evidence>
<organism evidence="3 4">
    <name type="scientific">Chitinivorax tropicus</name>
    <dbReference type="NCBI Taxonomy" id="714531"/>
    <lineage>
        <taxon>Bacteria</taxon>
        <taxon>Pseudomonadati</taxon>
        <taxon>Pseudomonadota</taxon>
        <taxon>Betaproteobacteria</taxon>
        <taxon>Chitinivorax</taxon>
    </lineage>
</organism>
<gene>
    <name evidence="3" type="ORF">HNQ59_002697</name>
</gene>
<dbReference type="Pfam" id="PF13670">
    <property type="entry name" value="PepSY_2"/>
    <property type="match status" value="1"/>
</dbReference>
<keyword evidence="1" id="KW-0732">Signal</keyword>
<name>A0A840MSL5_9PROT</name>
<dbReference type="AlphaFoldDB" id="A0A840MSL5"/>
<evidence type="ECO:0000313" key="4">
    <source>
        <dbReference type="Proteomes" id="UP000575898"/>
    </source>
</evidence>
<dbReference type="Proteomes" id="UP000575898">
    <property type="component" value="Unassembled WGS sequence"/>
</dbReference>
<proteinExistence type="predicted"/>
<protein>
    <recommendedName>
        <fullName evidence="2">PepSY domain-containing protein</fullName>
    </recommendedName>
</protein>
<evidence type="ECO:0000256" key="1">
    <source>
        <dbReference type="SAM" id="SignalP"/>
    </source>
</evidence>
<feature type="signal peptide" evidence="1">
    <location>
        <begin position="1"/>
        <end position="19"/>
    </location>
</feature>
<dbReference type="RefSeq" id="WP_184040188.1">
    <property type="nucleotide sequence ID" value="NZ_JACHHY010000016.1"/>
</dbReference>
<keyword evidence="4" id="KW-1185">Reference proteome</keyword>
<reference evidence="3 4" key="1">
    <citation type="submission" date="2020-08" db="EMBL/GenBank/DDBJ databases">
        <title>Genomic Encyclopedia of Type Strains, Phase IV (KMG-IV): sequencing the most valuable type-strain genomes for metagenomic binning, comparative biology and taxonomic classification.</title>
        <authorList>
            <person name="Goeker M."/>
        </authorList>
    </citation>
    <scope>NUCLEOTIDE SEQUENCE [LARGE SCALE GENOMIC DNA]</scope>
    <source>
        <strain evidence="3 4">DSM 27165</strain>
    </source>
</reference>
<feature type="domain" description="PepSY" evidence="2">
    <location>
        <begin position="6"/>
        <end position="85"/>
    </location>
</feature>
<dbReference type="InterPro" id="IPR025711">
    <property type="entry name" value="PepSY"/>
</dbReference>